<dbReference type="SUPFAM" id="SSF54928">
    <property type="entry name" value="RNA-binding domain, RBD"/>
    <property type="match status" value="4"/>
</dbReference>
<dbReference type="FunFam" id="3.30.70.330:FF:002253">
    <property type="match status" value="1"/>
</dbReference>
<dbReference type="CDD" id="cd12318">
    <property type="entry name" value="RRM5_RBM19_like"/>
    <property type="match status" value="1"/>
</dbReference>
<evidence type="ECO:0000256" key="3">
    <source>
        <dbReference type="ARBA" id="ARBA00022884"/>
    </source>
</evidence>
<dbReference type="PaxDb" id="6239-T23F6.4.2"/>
<keyword evidence="3 5" id="KW-0694">RNA-binding</keyword>
<dbReference type="GO" id="GO:0040002">
    <property type="term" value="P:collagen and cuticulin-based cuticle development"/>
    <property type="evidence" value="ECO:0000315"/>
    <property type="project" value="WormBase"/>
</dbReference>
<evidence type="ECO:0000256" key="6">
    <source>
        <dbReference type="SAM" id="MobiDB-lite"/>
    </source>
</evidence>
<dbReference type="PANTHER" id="PTHR48039">
    <property type="entry name" value="RNA-BINDING MOTIF PROTEIN 14B"/>
    <property type="match status" value="1"/>
</dbReference>
<feature type="region of interest" description="Disordered" evidence="6">
    <location>
        <begin position="845"/>
        <end position="872"/>
    </location>
</feature>
<evidence type="ECO:0000256" key="2">
    <source>
        <dbReference type="ARBA" id="ARBA00022737"/>
    </source>
</evidence>
<feature type="compositionally biased region" description="Basic and acidic residues" evidence="6">
    <location>
        <begin position="566"/>
        <end position="590"/>
    </location>
</feature>
<dbReference type="GO" id="GO:0008406">
    <property type="term" value="P:gonad development"/>
    <property type="evidence" value="ECO:0000315"/>
    <property type="project" value="WormBase"/>
</dbReference>
<evidence type="ECO:0000313" key="10">
    <source>
        <dbReference type="WormBase" id="T23F6.4a"/>
    </source>
</evidence>
<feature type="compositionally biased region" description="Acidic residues" evidence="6">
    <location>
        <begin position="363"/>
        <end position="375"/>
    </location>
</feature>
<proteinExistence type="evidence at protein level"/>
<evidence type="ECO:0000259" key="7">
    <source>
        <dbReference type="PROSITE" id="PS50102"/>
    </source>
</evidence>
<feature type="region of interest" description="Disordered" evidence="6">
    <location>
        <begin position="95"/>
        <end position="129"/>
    </location>
</feature>
<feature type="domain" description="RRM" evidence="7">
    <location>
        <begin position="3"/>
        <end position="80"/>
    </location>
</feature>
<dbReference type="DIP" id="DIP-26131N"/>
<dbReference type="FunCoup" id="Q9XU67">
    <property type="interactions" value="2885"/>
</dbReference>
<dbReference type="GO" id="GO:0002119">
    <property type="term" value="P:nematode larval development"/>
    <property type="evidence" value="ECO:0000315"/>
    <property type="project" value="WormBase"/>
</dbReference>
<dbReference type="PIR" id="T25186">
    <property type="entry name" value="T25186"/>
</dbReference>
<feature type="compositionally biased region" description="Acidic residues" evidence="6">
    <location>
        <begin position="601"/>
        <end position="614"/>
    </location>
</feature>
<protein>
    <submittedName>
        <fullName evidence="8">RRM domain-containing protein</fullName>
    </submittedName>
</protein>
<reference evidence="8 9" key="1">
    <citation type="journal article" date="1998" name="Science">
        <title>Genome sequence of the nematode C. elegans: a platform for investigating biology.</title>
        <authorList>
            <consortium name="The C. elegans sequencing consortium"/>
            <person name="Sulson J.E."/>
            <person name="Waterston R."/>
        </authorList>
    </citation>
    <scope>NUCLEOTIDE SEQUENCE [LARGE SCALE GENOMIC DNA]</scope>
    <source>
        <strain evidence="8 9">Bristol N2</strain>
    </source>
</reference>
<dbReference type="UCSC" id="T23F6.4.1">
    <property type="organism name" value="c. elegans"/>
</dbReference>
<gene>
    <name evidence="8 10" type="primary">rbd-1</name>
    <name evidence="8" type="ORF">CELE_T23F6.4</name>
    <name evidence="10" type="ORF">T23F6.4</name>
</gene>
<evidence type="ECO:0000256" key="4">
    <source>
        <dbReference type="ARBA" id="ARBA00023242"/>
    </source>
</evidence>
<evidence type="ECO:0000313" key="8">
    <source>
        <dbReference type="EMBL" id="CAB05631.1"/>
    </source>
</evidence>
<dbReference type="GO" id="GO:0003729">
    <property type="term" value="F:mRNA binding"/>
    <property type="evidence" value="ECO:0000318"/>
    <property type="project" value="GO_Central"/>
</dbReference>
<dbReference type="GO" id="GO:0006364">
    <property type="term" value="P:rRNA processing"/>
    <property type="evidence" value="ECO:0000315"/>
    <property type="project" value="WormBase"/>
</dbReference>
<dbReference type="ExpressionAtlas" id="Q9XU67">
    <property type="expression patterns" value="baseline and differential"/>
</dbReference>
<dbReference type="AlphaFoldDB" id="Q9XU67"/>
<keyword evidence="2" id="KW-0677">Repeat</keyword>
<keyword evidence="9" id="KW-1185">Reference proteome</keyword>
<feature type="domain" description="RRM" evidence="7">
    <location>
        <begin position="748"/>
        <end position="828"/>
    </location>
</feature>
<dbReference type="PROSITE" id="PS50102">
    <property type="entry name" value="RRM"/>
    <property type="match status" value="5"/>
</dbReference>
<evidence type="ECO:0007829" key="11">
    <source>
        <dbReference type="PeptideAtlas" id="Q9XU67"/>
    </source>
</evidence>
<organism evidence="8 9">
    <name type="scientific">Caenorhabditis elegans</name>
    <dbReference type="NCBI Taxonomy" id="6239"/>
    <lineage>
        <taxon>Eukaryota</taxon>
        <taxon>Metazoa</taxon>
        <taxon>Ecdysozoa</taxon>
        <taxon>Nematoda</taxon>
        <taxon>Chromadorea</taxon>
        <taxon>Rhabditida</taxon>
        <taxon>Rhabditina</taxon>
        <taxon>Rhabditomorpha</taxon>
        <taxon>Rhabditoidea</taxon>
        <taxon>Rhabditidae</taxon>
        <taxon>Peloderinae</taxon>
        <taxon>Caenorhabditis</taxon>
    </lineage>
</organism>
<dbReference type="OMA" id="FNNTCIQ"/>
<dbReference type="GO" id="GO:0016607">
    <property type="term" value="C:nuclear speck"/>
    <property type="evidence" value="ECO:0000318"/>
    <property type="project" value="GO_Central"/>
</dbReference>
<dbReference type="InterPro" id="IPR035979">
    <property type="entry name" value="RBD_domain_sf"/>
</dbReference>
<dbReference type="GeneID" id="178229"/>
<dbReference type="CDD" id="cd12317">
    <property type="entry name" value="RRM4_RBM19_RRM3_MRD1"/>
    <property type="match status" value="1"/>
</dbReference>
<dbReference type="InterPro" id="IPR034421">
    <property type="entry name" value="RBM19_RRM6"/>
</dbReference>
<dbReference type="SMART" id="SM00360">
    <property type="entry name" value="RRM"/>
    <property type="match status" value="6"/>
</dbReference>
<evidence type="ECO:0000313" key="9">
    <source>
        <dbReference type="Proteomes" id="UP000001940"/>
    </source>
</evidence>
<dbReference type="WormBase" id="T23F6.4a">
    <property type="protein sequence ID" value="CE18963"/>
    <property type="gene ID" value="WBGene00004315"/>
    <property type="gene designation" value="rbd-1"/>
</dbReference>
<dbReference type="GO" id="GO:0040010">
    <property type="term" value="P:positive regulation of growth rate"/>
    <property type="evidence" value="ECO:0000315"/>
    <property type="project" value="WormBase"/>
</dbReference>
<dbReference type="Pfam" id="PF00076">
    <property type="entry name" value="RRM_1"/>
    <property type="match status" value="5"/>
</dbReference>
<dbReference type="OrthoDB" id="439639at2759"/>
<dbReference type="CDD" id="cd12564">
    <property type="entry name" value="RRM1_RBM19"/>
    <property type="match status" value="1"/>
</dbReference>
<keyword evidence="4" id="KW-0539">Nucleus</keyword>
<comment type="subcellular location">
    <subcellularLocation>
        <location evidence="1">Nucleus</location>
    </subcellularLocation>
</comment>
<dbReference type="GO" id="GO:0018996">
    <property type="term" value="P:molting cycle, collagen and cuticulin-based cuticle"/>
    <property type="evidence" value="ECO:0000315"/>
    <property type="project" value="WormBase"/>
</dbReference>
<dbReference type="GO" id="GO:0005730">
    <property type="term" value="C:nucleolus"/>
    <property type="evidence" value="ECO:0000314"/>
    <property type="project" value="WormBase"/>
</dbReference>
<dbReference type="SMR" id="Q9XU67"/>
<keyword evidence="11" id="KW-1267">Proteomics identification</keyword>
<feature type="domain" description="RRM" evidence="7">
    <location>
        <begin position="483"/>
        <end position="556"/>
    </location>
</feature>
<feature type="domain" description="RRM" evidence="7">
    <location>
        <begin position="641"/>
        <end position="726"/>
    </location>
</feature>
<dbReference type="GO" id="GO:0040025">
    <property type="term" value="P:vulval development"/>
    <property type="evidence" value="ECO:0000315"/>
    <property type="project" value="WormBase"/>
</dbReference>
<dbReference type="PhylomeDB" id="Q9XU67"/>
<dbReference type="Gene3D" id="3.30.70.330">
    <property type="match status" value="6"/>
</dbReference>
<dbReference type="CDD" id="cd12571">
    <property type="entry name" value="RRM6_RBM19"/>
    <property type="match status" value="1"/>
</dbReference>
<dbReference type="AGR" id="WB:WBGene00004315"/>
<feature type="domain" description="RRM" evidence="7">
    <location>
        <begin position="279"/>
        <end position="357"/>
    </location>
</feature>
<feature type="region of interest" description="Disordered" evidence="6">
    <location>
        <begin position="356"/>
        <end position="404"/>
    </location>
</feature>
<dbReference type="Proteomes" id="UP000001940">
    <property type="component" value="Chromosome IV"/>
</dbReference>
<dbReference type="STRING" id="6239.T23F6.4a.2"/>
<feature type="region of interest" description="Disordered" evidence="6">
    <location>
        <begin position="562"/>
        <end position="637"/>
    </location>
</feature>
<evidence type="ECO:0000256" key="5">
    <source>
        <dbReference type="PROSITE-ProRule" id="PRU00176"/>
    </source>
</evidence>
<dbReference type="InterPro" id="IPR034423">
    <property type="entry name" value="RBM19_RRM5"/>
</dbReference>
<name>Q9XU67_CAEEL</name>
<dbReference type="InterPro" id="IPR051945">
    <property type="entry name" value="RRM_MRD1_RNA_proc_ribogen"/>
</dbReference>
<dbReference type="HOGENOM" id="CLU_008479_0_0_1"/>
<accession>Q9XU67</accession>
<dbReference type="InterPro" id="IPR012677">
    <property type="entry name" value="Nucleotide-bd_a/b_plait_sf"/>
</dbReference>
<dbReference type="InterPro" id="IPR000504">
    <property type="entry name" value="RRM_dom"/>
</dbReference>
<dbReference type="InterPro" id="IPR034418">
    <property type="entry name" value="RMB19_RRM1"/>
</dbReference>
<dbReference type="GO" id="GO:0000381">
    <property type="term" value="P:regulation of alternative mRNA splicing, via spliceosome"/>
    <property type="evidence" value="ECO:0000318"/>
    <property type="project" value="GO_Central"/>
</dbReference>
<feature type="compositionally biased region" description="Basic and acidic residues" evidence="6">
    <location>
        <begin position="615"/>
        <end position="637"/>
    </location>
</feature>
<dbReference type="eggNOG" id="KOG0110">
    <property type="taxonomic scope" value="Eukaryota"/>
</dbReference>
<dbReference type="InParanoid" id="Q9XU67"/>
<evidence type="ECO:0000256" key="1">
    <source>
        <dbReference type="ARBA" id="ARBA00004123"/>
    </source>
</evidence>
<dbReference type="FunFam" id="3.30.70.330:FF:001752">
    <property type="entry name" value="RBD (RNA binding domain) protein"/>
    <property type="match status" value="1"/>
</dbReference>
<dbReference type="RefSeq" id="NP_502432.1">
    <property type="nucleotide sequence ID" value="NM_070031.6"/>
</dbReference>
<dbReference type="Bgee" id="WBGene00004315">
    <property type="expression patterns" value="Expressed in adult organism and 4 other cell types or tissues"/>
</dbReference>
<dbReference type="EMBL" id="BX284604">
    <property type="protein sequence ID" value="CAB05631.1"/>
    <property type="molecule type" value="Genomic_DNA"/>
</dbReference>
<dbReference type="CTD" id="178229"/>
<feature type="compositionally biased region" description="Basic and acidic residues" evidence="6">
    <location>
        <begin position="391"/>
        <end position="400"/>
    </location>
</feature>
<dbReference type="FunFam" id="3.30.70.330:FF:000240">
    <property type="entry name" value="RNA binding motif protein 19"/>
    <property type="match status" value="1"/>
</dbReference>
<sequence length="872" mass="98043">MTTRLIVKNLPSTCTEQQLRKFFEKYGQISDASLKYTKEGKFRGFAFVGFLDEGSASNALAKSNQTFFNSKKLTVEECRPFGDANKPRAWSKYAKDSSAYKRTHGEKEEANPGKSDETEEPAPKKQKDDAKFDQFLEAKGVVVEKEVKLSKDKSAEAKKLMAELMDGIGGDTSLSLIFSGLPSSAKGKNIKEWLNPIRVKAMKIARNEDVAAAFVTFNRPPDVRRALQKDGQFLGGFKIGIEKIETPEPEHEVIEEHGASLESRDKEEETVREKILETGRLFLRNLPYATKEDDLQFLFKKYGEVSEVQVVIDKKTGACKGFAIVEFVFPEAAVAAYSALDGYVFKGRMMHILPGDEKRTKEGEEESEVVPDDPDNPLKAEAKKEKKKKSFKEEKDEQKKASAGKTAHSWNALFLGANAIADTLAQRLNVKKSDLLTSDQGESAGVRLALAETRLVRETRDFFLENGVKLDAFSKPAEKRSDTVMLAKNLPAGVESEELQRMFEKFGDCTKVLMPTEGGVSALVIMGNPVDAKKAFRALAYSRFRSQPLYLEWAPYDVMGATAPPAEDKTAEVADKPKLSKREMTYEEKRKERKNRQQGITEEEKDDGEVIEEEEKPKEVEAEDKKKSSKKQSEKEIESGSTLFVKNLAFDTTDGSLEFLFRKRYGDLVKSAQISKKLNPAEPTKPLSMGFGFVQFYTAFDAKTALKDMQGELLDGHSLELKISHRENADKGALKRKEVKQKEQGECTKLLVRNLPFEASVKEVETLFETFGAVKTIRIPKKPGQKQQHRGFGFVDFISADEAHRAFDSLVHSTHLYGRRLVLEWAKDDETVEELREKTAEKFAGNKKGVKKSKAQTEEFQQQLQIADDEKD</sequence>
<dbReference type="PANTHER" id="PTHR48039:SF5">
    <property type="entry name" value="RNA-BINDING PROTEIN 28"/>
    <property type="match status" value="1"/>
</dbReference>
<dbReference type="PeptideAtlas" id="Q9XU67"/>